<dbReference type="Proteomes" id="UP001157126">
    <property type="component" value="Unassembled WGS sequence"/>
</dbReference>
<dbReference type="EMBL" id="BSUO01000001">
    <property type="protein sequence ID" value="GMA41101.1"/>
    <property type="molecule type" value="Genomic_DNA"/>
</dbReference>
<proteinExistence type="predicted"/>
<reference evidence="2" key="1">
    <citation type="journal article" date="2019" name="Int. J. Syst. Evol. Microbiol.">
        <title>The Global Catalogue of Microorganisms (GCM) 10K type strain sequencing project: providing services to taxonomists for standard genome sequencing and annotation.</title>
        <authorList>
            <consortium name="The Broad Institute Genomics Platform"/>
            <consortium name="The Broad Institute Genome Sequencing Center for Infectious Disease"/>
            <person name="Wu L."/>
            <person name="Ma J."/>
        </authorList>
    </citation>
    <scope>NUCLEOTIDE SEQUENCE [LARGE SCALE GENOMIC DNA]</scope>
    <source>
        <strain evidence="2">NBRC 113072</strain>
    </source>
</reference>
<keyword evidence="2" id="KW-1185">Reference proteome</keyword>
<organism evidence="1 2">
    <name type="scientific">Mobilicoccus caccae</name>
    <dbReference type="NCBI Taxonomy" id="1859295"/>
    <lineage>
        <taxon>Bacteria</taxon>
        <taxon>Bacillati</taxon>
        <taxon>Actinomycetota</taxon>
        <taxon>Actinomycetes</taxon>
        <taxon>Micrococcales</taxon>
        <taxon>Dermatophilaceae</taxon>
        <taxon>Mobilicoccus</taxon>
    </lineage>
</organism>
<gene>
    <name evidence="1" type="ORF">GCM10025883_31460</name>
</gene>
<sequence length="44" mass="4808">MITLETLVTALGADLRPITPGSLRQVVTGVHVSELPDPTLPRRW</sequence>
<evidence type="ECO:0000313" key="1">
    <source>
        <dbReference type="EMBL" id="GMA41101.1"/>
    </source>
</evidence>
<protein>
    <submittedName>
        <fullName evidence="1">Uncharacterized protein</fullName>
    </submittedName>
</protein>
<comment type="caution">
    <text evidence="1">The sequence shown here is derived from an EMBL/GenBank/DDBJ whole genome shotgun (WGS) entry which is preliminary data.</text>
</comment>
<dbReference type="RefSeq" id="WP_284304693.1">
    <property type="nucleotide sequence ID" value="NZ_BSUO01000001.1"/>
</dbReference>
<accession>A0ABQ6IVL6</accession>
<evidence type="ECO:0000313" key="2">
    <source>
        <dbReference type="Proteomes" id="UP001157126"/>
    </source>
</evidence>
<name>A0ABQ6IVL6_9MICO</name>